<feature type="chain" id="PRO_5002482310" evidence="1">
    <location>
        <begin position="32"/>
        <end position="807"/>
    </location>
</feature>
<dbReference type="Proteomes" id="UP000053958">
    <property type="component" value="Unassembled WGS sequence"/>
</dbReference>
<accession>A0A0F4Z243</accession>
<dbReference type="Pfam" id="PF22124">
    <property type="entry name" value="Glyco_hydro_95_cat"/>
    <property type="match status" value="1"/>
</dbReference>
<gene>
    <name evidence="5" type="ORF">T310_1377</name>
</gene>
<dbReference type="OrthoDB" id="66881at2759"/>
<feature type="domain" description="Glycosyl hydrolase family 95 catalytic" evidence="4">
    <location>
        <begin position="316"/>
        <end position="726"/>
    </location>
</feature>
<feature type="domain" description="Alpha fucosidase A-like C-terminal" evidence="3">
    <location>
        <begin position="744"/>
        <end position="785"/>
    </location>
</feature>
<keyword evidence="6" id="KW-1185">Reference proteome</keyword>
<dbReference type="InterPro" id="IPR016518">
    <property type="entry name" value="Alpha-L-fucosidase"/>
</dbReference>
<dbReference type="InterPro" id="IPR012341">
    <property type="entry name" value="6hp_glycosidase-like_sf"/>
</dbReference>
<dbReference type="GO" id="GO:0004560">
    <property type="term" value="F:alpha-L-fucosidase activity"/>
    <property type="evidence" value="ECO:0007669"/>
    <property type="project" value="UniProtKB-EC"/>
</dbReference>
<keyword evidence="5" id="KW-0326">Glycosidase</keyword>
<organism evidence="5 6">
    <name type="scientific">Rasamsonia emersonii (strain ATCC 16479 / CBS 393.64 / IMI 116815)</name>
    <dbReference type="NCBI Taxonomy" id="1408163"/>
    <lineage>
        <taxon>Eukaryota</taxon>
        <taxon>Fungi</taxon>
        <taxon>Dikarya</taxon>
        <taxon>Ascomycota</taxon>
        <taxon>Pezizomycotina</taxon>
        <taxon>Eurotiomycetes</taxon>
        <taxon>Eurotiomycetidae</taxon>
        <taxon>Eurotiales</taxon>
        <taxon>Trichocomaceae</taxon>
        <taxon>Rasamsonia</taxon>
    </lineage>
</organism>
<evidence type="ECO:0000259" key="4">
    <source>
        <dbReference type="Pfam" id="PF22124"/>
    </source>
</evidence>
<dbReference type="PANTHER" id="PTHR31084:SF3">
    <property type="entry name" value="ALPHA-FUCOSIDASE A"/>
    <property type="match status" value="1"/>
</dbReference>
<evidence type="ECO:0000259" key="2">
    <source>
        <dbReference type="Pfam" id="PF14498"/>
    </source>
</evidence>
<protein>
    <submittedName>
        <fullName evidence="5">Alpha-L-fucosidase</fullName>
        <ecNumber evidence="5">3.2.1.51</ecNumber>
    </submittedName>
</protein>
<dbReference type="EC" id="3.2.1.51" evidence="5"/>
<keyword evidence="1" id="KW-0732">Signal</keyword>
<comment type="caution">
    <text evidence="5">The sequence shown here is derived from an EMBL/GenBank/DDBJ whole genome shotgun (WGS) entry which is preliminary data.</text>
</comment>
<feature type="signal peptide" evidence="1">
    <location>
        <begin position="1"/>
        <end position="31"/>
    </location>
</feature>
<proteinExistence type="predicted"/>
<dbReference type="EMBL" id="LASV01000057">
    <property type="protein sequence ID" value="KKA24589.1"/>
    <property type="molecule type" value="Genomic_DNA"/>
</dbReference>
<dbReference type="InterPro" id="IPR027414">
    <property type="entry name" value="GH95_N_dom"/>
</dbReference>
<dbReference type="InterPro" id="IPR049053">
    <property type="entry name" value="AFCA-like_C"/>
</dbReference>
<dbReference type="Pfam" id="PF14498">
    <property type="entry name" value="Glyco_hyd_65N_2"/>
    <property type="match status" value="1"/>
</dbReference>
<evidence type="ECO:0000313" key="5">
    <source>
        <dbReference type="EMBL" id="KKA24589.1"/>
    </source>
</evidence>
<keyword evidence="5" id="KW-0378">Hydrolase</keyword>
<name>A0A0F4Z243_RASE3</name>
<dbReference type="STRING" id="1408163.A0A0F4Z243"/>
<dbReference type="InterPro" id="IPR054363">
    <property type="entry name" value="GH95_cat"/>
</dbReference>
<dbReference type="Pfam" id="PF21307">
    <property type="entry name" value="Glyco_hydro_95_C"/>
    <property type="match status" value="1"/>
</dbReference>
<evidence type="ECO:0000259" key="3">
    <source>
        <dbReference type="Pfam" id="PF21307"/>
    </source>
</evidence>
<dbReference type="InterPro" id="IPR008928">
    <property type="entry name" value="6-hairpin_glycosidase_sf"/>
</dbReference>
<dbReference type="PIRSF" id="PIRSF007663">
    <property type="entry name" value="UCP007663"/>
    <property type="match status" value="1"/>
</dbReference>
<feature type="domain" description="Glycosyl hydrolase family 95 N-terminal" evidence="2">
    <location>
        <begin position="34"/>
        <end position="285"/>
    </location>
</feature>
<sequence length="807" mass="88451">MPPSPSPPPTTTTKLLLIFLQLLTTCSFSAAKSIWSTTPGNYANFISTALPLGNGRLGAMPLGTYSKEIVNLNVDTLWSGGPFQVDNYTGGNPLTPVSGALPGIREWIFQNGTGNVTALYGNPNYYGSYQVLGNLTVDLDPSLGSGTNGSVSDYKMALDLETGIYTSGWTVGDVQYQREAFCSYPDQVCVYHVTSSTALPAVTIGLENQLNSPAPQVSCQNNSLNLYGQTQETIGMVFNARAIVVTSKHQGGFCSRNNSSNSEIVVPAGETEISVIVAAGTNYDASKGNKAFNYSFKGEDPSASVLQTATAASRKSYSQLKDAHVRDFSALFNRFNLTLPDPNNSASKPTVEVIGAYNNVTGDPFVESLLFDYGRYLFIASSRPGSLPPNLQGRWTEQLDPAWSADYHADVNIQMNHWHVEQTGLGDLTGPLWSYLDETWIPRGTETAYLLYGTTQGWVVHDELNIFGHTGLRMKNDATWADYPVAHTWLAQQAWDHFDYSQDVHWFQSTGYPYLKGIALFWLSQLQEDKYFNDGTWVVNPCNSPEHGPTTFGCMHYQQLIRELFEHILRGWESSGDTDMAFRSQVQDKLAKLDDGVHVGSWGQLQEWKLDIDVQNDTHRHLSHLVGWYPGFSVSGIYGFNKTVTDAVTTTLYSRGTGVEDQNTGWGKVWRSACWARLNNTDEAYYEVKLAIQNNFAGNGLDLYNGGVPFQIDANFGLPAAMLAMLIRDLDRASDDMRPQAVLLGPAIPASWGGGSVSGMRLRGGGTVDFTWDSTGTVTSCRVDKTGRGRNAPALTFFVKGGRAISC</sequence>
<evidence type="ECO:0000256" key="1">
    <source>
        <dbReference type="SAM" id="SignalP"/>
    </source>
</evidence>
<dbReference type="SUPFAM" id="SSF48208">
    <property type="entry name" value="Six-hairpin glycosidases"/>
    <property type="match status" value="1"/>
</dbReference>
<dbReference type="RefSeq" id="XP_013331201.1">
    <property type="nucleotide sequence ID" value="XM_013475747.1"/>
</dbReference>
<reference evidence="5 6" key="1">
    <citation type="submission" date="2015-04" db="EMBL/GenBank/DDBJ databases">
        <authorList>
            <person name="Heijne W.H."/>
            <person name="Fedorova N.D."/>
            <person name="Nierman W.C."/>
            <person name="Vollebregt A.W."/>
            <person name="Zhao Z."/>
            <person name="Wu L."/>
            <person name="Kumar M."/>
            <person name="Stam H."/>
            <person name="van den Berg M.A."/>
            <person name="Pel H.J."/>
        </authorList>
    </citation>
    <scope>NUCLEOTIDE SEQUENCE [LARGE SCALE GENOMIC DNA]</scope>
    <source>
        <strain evidence="5 6">CBS 393.64</strain>
    </source>
</reference>
<dbReference type="Gene3D" id="1.50.10.10">
    <property type="match status" value="1"/>
</dbReference>
<dbReference type="PANTHER" id="PTHR31084">
    <property type="entry name" value="ALPHA-L-FUCOSIDASE 2"/>
    <property type="match status" value="1"/>
</dbReference>
<dbReference type="GeneID" id="25313728"/>
<dbReference type="GO" id="GO:0005975">
    <property type="term" value="P:carbohydrate metabolic process"/>
    <property type="evidence" value="ECO:0007669"/>
    <property type="project" value="InterPro"/>
</dbReference>
<evidence type="ECO:0000313" key="6">
    <source>
        <dbReference type="Proteomes" id="UP000053958"/>
    </source>
</evidence>
<dbReference type="AlphaFoldDB" id="A0A0F4Z243"/>